<feature type="region of interest" description="Disordered" evidence="1">
    <location>
        <begin position="255"/>
        <end position="275"/>
    </location>
</feature>
<dbReference type="PANTHER" id="PTHR35345">
    <property type="entry name" value="TELOMERE REPEATS-BINDING BOUQUET FORMATION PROTEIN 2"/>
    <property type="match status" value="1"/>
</dbReference>
<dbReference type="OrthoDB" id="5278943at2759"/>
<evidence type="ECO:0000256" key="1">
    <source>
        <dbReference type="SAM" id="MobiDB-lite"/>
    </source>
</evidence>
<dbReference type="InterPro" id="IPR028065">
    <property type="entry name" value="TERB2"/>
</dbReference>
<evidence type="ECO:0000313" key="2">
    <source>
        <dbReference type="EMBL" id="KAJ7391805.1"/>
    </source>
</evidence>
<gene>
    <name evidence="2" type="ORF">OS493_016093</name>
</gene>
<reference evidence="2" key="1">
    <citation type="submission" date="2023-01" db="EMBL/GenBank/DDBJ databases">
        <title>Genome assembly of the deep-sea coral Lophelia pertusa.</title>
        <authorList>
            <person name="Herrera S."/>
            <person name="Cordes E."/>
        </authorList>
    </citation>
    <scope>NUCLEOTIDE SEQUENCE</scope>
    <source>
        <strain evidence="2">USNM1676648</strain>
        <tissue evidence="2">Polyp</tissue>
    </source>
</reference>
<protein>
    <submittedName>
        <fullName evidence="2">Uncharacterized protein</fullName>
    </submittedName>
</protein>
<dbReference type="Pfam" id="PF15101">
    <property type="entry name" value="TERB2"/>
    <property type="match status" value="1"/>
</dbReference>
<dbReference type="Proteomes" id="UP001163046">
    <property type="component" value="Unassembled WGS sequence"/>
</dbReference>
<feature type="region of interest" description="Disordered" evidence="1">
    <location>
        <begin position="123"/>
        <end position="171"/>
    </location>
</feature>
<dbReference type="AlphaFoldDB" id="A0A9X0A2D2"/>
<feature type="compositionally biased region" description="Polar residues" evidence="1">
    <location>
        <begin position="255"/>
        <end position="264"/>
    </location>
</feature>
<feature type="compositionally biased region" description="Polar residues" evidence="1">
    <location>
        <begin position="316"/>
        <end position="326"/>
    </location>
</feature>
<comment type="caution">
    <text evidence="2">The sequence shown here is derived from an EMBL/GenBank/DDBJ whole genome shotgun (WGS) entry which is preliminary data.</text>
</comment>
<proteinExistence type="predicted"/>
<accession>A0A9X0A2D2</accession>
<name>A0A9X0A2D2_9CNID</name>
<feature type="region of interest" description="Disordered" evidence="1">
    <location>
        <begin position="304"/>
        <end position="330"/>
    </location>
</feature>
<sequence length="365" mass="41547">MFHEAQVFEGLTAWFSASVPARLKSKWVKNGGLHSSDFNDADYIFSSNAAAKDTISIFDSQTYQNEELTIFNSSLIEDTVSEGKNCLNGKYAGAYILIDAAYQKEIDSFHKEKCPRLYSNANLAKKEDSRQSGHNNTSHKVKNNVKQAAKQSKHNQDSDEWEFEDNPSRQIKKCNEELSDDEQSDEWDFKDESAIKTSENIGSLTRERHQIIEDERTDEWDFNDSTLHMHNLRDARQLGGKTVECDDRRDAKLVHSSQRNSNSAAVKRARVEPLPSREQDVRDLCDNPSVTFSCLSDRERNSLQSVDERESFVDNKASSNAPASSRSHFHSSMDDGFVHIDDITLPDTPIYDFIPYQNGCRVDPK</sequence>
<dbReference type="EMBL" id="MU825404">
    <property type="protein sequence ID" value="KAJ7391805.1"/>
    <property type="molecule type" value="Genomic_DNA"/>
</dbReference>
<dbReference type="GO" id="GO:0005637">
    <property type="term" value="C:nuclear inner membrane"/>
    <property type="evidence" value="ECO:0007669"/>
    <property type="project" value="TreeGrafter"/>
</dbReference>
<dbReference type="GO" id="GO:0070197">
    <property type="term" value="P:meiotic attachment of telomere to nuclear envelope"/>
    <property type="evidence" value="ECO:0007669"/>
    <property type="project" value="TreeGrafter"/>
</dbReference>
<evidence type="ECO:0000313" key="3">
    <source>
        <dbReference type="Proteomes" id="UP001163046"/>
    </source>
</evidence>
<keyword evidence="3" id="KW-1185">Reference proteome</keyword>
<organism evidence="2 3">
    <name type="scientific">Desmophyllum pertusum</name>
    <dbReference type="NCBI Taxonomy" id="174260"/>
    <lineage>
        <taxon>Eukaryota</taxon>
        <taxon>Metazoa</taxon>
        <taxon>Cnidaria</taxon>
        <taxon>Anthozoa</taxon>
        <taxon>Hexacorallia</taxon>
        <taxon>Scleractinia</taxon>
        <taxon>Caryophylliina</taxon>
        <taxon>Caryophylliidae</taxon>
        <taxon>Desmophyllum</taxon>
    </lineage>
</organism>
<dbReference type="GO" id="GO:0007129">
    <property type="term" value="P:homologous chromosome pairing at meiosis"/>
    <property type="evidence" value="ECO:0007669"/>
    <property type="project" value="TreeGrafter"/>
</dbReference>
<feature type="compositionally biased region" description="Basic and acidic residues" evidence="1">
    <location>
        <begin position="304"/>
        <end position="313"/>
    </location>
</feature>
<dbReference type="PANTHER" id="PTHR35345:SF1">
    <property type="entry name" value="TELOMERE REPEATS-BINDING BOUQUET FORMATION PROTEIN 2"/>
    <property type="match status" value="1"/>
</dbReference>